<dbReference type="OrthoDB" id="77911at2759"/>
<dbReference type="SUPFAM" id="SSF54534">
    <property type="entry name" value="FKBP-like"/>
    <property type="match status" value="4"/>
</dbReference>
<feature type="compositionally biased region" description="Pro residues" evidence="1">
    <location>
        <begin position="219"/>
        <end position="235"/>
    </location>
</feature>
<dbReference type="PhylomeDB" id="A0A0G4GPQ6"/>
<sequence length="470" mass="52171">MPSGAYCRVVQPGSGPKPTGDQRVKYDFIQWADDFDGDKVWERRGEVDRPSDCDGWEEEMWTDMCVGEVRRVILSGSLSTTGEDAYIEMRLLDIRTPVGPERPLPPPAAAATTAPNNDSSHEGFTLYPSGTYHQVVQQGSGPKATREQNVTVDIIEWRDDFDGPDKRYDLHGVVGLVSSWAEWEQEILTDMRVGEVRRVLVPGRQEERYLENSVGSERPPQPPPPPSAAAAPPPLAREEAAASDGSRRRSTGVLSRVVQQGSGPTPTRDQHIKADIIEWADDFDGQDKRGEGSGLEFGLSDVREWLQEMWTDMRVGEVRRVTLPAEMSTTGKDAYVEMRLLDITTPVGFGRPPPPAAAPTTAPNDDSSYEGFTLYPSGTYHQVVKEGSGPKPTHEQWVKYDSIEWRDDFDGRDKIGETRGGVYRVSRCLVLEWFNEIITDMRVGEVRRVFCPGGGGTGHVLRRVQAAGDL</sequence>
<feature type="compositionally biased region" description="Polar residues" evidence="1">
    <location>
        <begin position="257"/>
        <end position="267"/>
    </location>
</feature>
<feature type="region of interest" description="Disordered" evidence="1">
    <location>
        <begin position="348"/>
        <end position="367"/>
    </location>
</feature>
<keyword evidence="3" id="KW-1185">Reference proteome</keyword>
<feature type="region of interest" description="Disordered" evidence="1">
    <location>
        <begin position="208"/>
        <end position="271"/>
    </location>
</feature>
<dbReference type="EMBL" id="CDMY01000748">
    <property type="protein sequence ID" value="CEM32328.1"/>
    <property type="molecule type" value="Genomic_DNA"/>
</dbReference>
<dbReference type="InterPro" id="IPR046357">
    <property type="entry name" value="PPIase_dom_sf"/>
</dbReference>
<gene>
    <name evidence="2" type="ORF">Vbra_1022</name>
</gene>
<accession>A0A0G4GPQ6</accession>
<proteinExistence type="predicted"/>
<dbReference type="GO" id="GO:0003755">
    <property type="term" value="F:peptidyl-prolyl cis-trans isomerase activity"/>
    <property type="evidence" value="ECO:0007669"/>
    <property type="project" value="InterPro"/>
</dbReference>
<dbReference type="Proteomes" id="UP000041254">
    <property type="component" value="Unassembled WGS sequence"/>
</dbReference>
<protein>
    <recommendedName>
        <fullName evidence="4">Peptidylprolyl isomerase</fullName>
    </recommendedName>
</protein>
<reference evidence="2 3" key="1">
    <citation type="submission" date="2014-11" db="EMBL/GenBank/DDBJ databases">
        <authorList>
            <person name="Zhu J."/>
            <person name="Qi W."/>
            <person name="Song R."/>
        </authorList>
    </citation>
    <scope>NUCLEOTIDE SEQUENCE [LARGE SCALE GENOMIC DNA]</scope>
</reference>
<evidence type="ECO:0000313" key="3">
    <source>
        <dbReference type="Proteomes" id="UP000041254"/>
    </source>
</evidence>
<organism evidence="2 3">
    <name type="scientific">Vitrella brassicaformis (strain CCMP3155)</name>
    <dbReference type="NCBI Taxonomy" id="1169540"/>
    <lineage>
        <taxon>Eukaryota</taxon>
        <taxon>Sar</taxon>
        <taxon>Alveolata</taxon>
        <taxon>Colpodellida</taxon>
        <taxon>Vitrellaceae</taxon>
        <taxon>Vitrella</taxon>
    </lineage>
</organism>
<evidence type="ECO:0000256" key="1">
    <source>
        <dbReference type="SAM" id="MobiDB-lite"/>
    </source>
</evidence>
<feature type="region of interest" description="Disordered" evidence="1">
    <location>
        <begin position="98"/>
        <end position="127"/>
    </location>
</feature>
<evidence type="ECO:0000313" key="2">
    <source>
        <dbReference type="EMBL" id="CEM32328.1"/>
    </source>
</evidence>
<dbReference type="AlphaFoldDB" id="A0A0G4GPQ6"/>
<dbReference type="Gene3D" id="3.10.50.40">
    <property type="match status" value="3"/>
</dbReference>
<dbReference type="InParanoid" id="A0A0G4GPQ6"/>
<name>A0A0G4GPQ6_VITBC</name>
<evidence type="ECO:0008006" key="4">
    <source>
        <dbReference type="Google" id="ProtNLM"/>
    </source>
</evidence>
<dbReference type="VEuPathDB" id="CryptoDB:Vbra_1022"/>